<name>A0AA48GVX2_9BACT</name>
<gene>
    <name evidence="2" type="ORF">METESE_37470</name>
</gene>
<accession>A0AA48GVX2</accession>
<evidence type="ECO:0000313" key="3">
    <source>
        <dbReference type="Proteomes" id="UP001228113"/>
    </source>
</evidence>
<keyword evidence="1" id="KW-0732">Signal</keyword>
<dbReference type="EMBL" id="AP027081">
    <property type="protein sequence ID" value="BDU78789.1"/>
    <property type="molecule type" value="Genomic_DNA"/>
</dbReference>
<dbReference type="Proteomes" id="UP001228113">
    <property type="component" value="Chromosome"/>
</dbReference>
<feature type="signal peptide" evidence="1">
    <location>
        <begin position="1"/>
        <end position="20"/>
    </location>
</feature>
<dbReference type="AlphaFoldDB" id="A0AA48GVX2"/>
<dbReference type="KEGG" id="msea:METESE_37470"/>
<protein>
    <recommendedName>
        <fullName evidence="4">DUF5723 domain-containing protein</fullName>
    </recommendedName>
</protein>
<evidence type="ECO:0008006" key="4">
    <source>
        <dbReference type="Google" id="ProtNLM"/>
    </source>
</evidence>
<evidence type="ECO:0000313" key="2">
    <source>
        <dbReference type="EMBL" id="BDU78789.1"/>
    </source>
</evidence>
<reference evidence="2" key="1">
    <citation type="journal article" date="2023" name="Int. J. Syst. Evol. Microbiol.">
        <title>Mesoterricola silvestris gen. nov., sp. nov., Mesoterricola sediminis sp. nov., Geothrix oryzae sp. nov., Geothrix edaphica sp. nov., Geothrix rubra sp. nov., and Geothrix limicola sp. nov., six novel members of Acidobacteriota isolated from soils.</title>
        <authorList>
            <person name="Itoh H."/>
            <person name="Sugisawa Y."/>
            <person name="Mise K."/>
            <person name="Xu Z."/>
            <person name="Kuniyasu M."/>
            <person name="Ushijima N."/>
            <person name="Kawano K."/>
            <person name="Kobayashi E."/>
            <person name="Shiratori Y."/>
            <person name="Masuda Y."/>
            <person name="Senoo K."/>
        </authorList>
    </citation>
    <scope>NUCLEOTIDE SEQUENCE</scope>
    <source>
        <strain evidence="2">W786</strain>
    </source>
</reference>
<proteinExistence type="predicted"/>
<organism evidence="2 3">
    <name type="scientific">Mesoterricola sediminis</name>
    <dbReference type="NCBI Taxonomy" id="2927980"/>
    <lineage>
        <taxon>Bacteria</taxon>
        <taxon>Pseudomonadati</taxon>
        <taxon>Acidobacteriota</taxon>
        <taxon>Holophagae</taxon>
        <taxon>Holophagales</taxon>
        <taxon>Holophagaceae</taxon>
        <taxon>Mesoterricola</taxon>
    </lineage>
</organism>
<dbReference type="RefSeq" id="WP_243333367.1">
    <property type="nucleotide sequence ID" value="NZ_AP027081.1"/>
</dbReference>
<evidence type="ECO:0000256" key="1">
    <source>
        <dbReference type="SAM" id="SignalP"/>
    </source>
</evidence>
<feature type="chain" id="PRO_5041423597" description="DUF5723 domain-containing protein" evidence="1">
    <location>
        <begin position="21"/>
        <end position="352"/>
    </location>
</feature>
<sequence length="352" mass="37573">MNLLKPSRLAFVALSLPLAAQTPLFNDGTAFGGSRVFSDGLSPLGNPARYDRAAPGWHLSWVDGDQRASDNKAILGDTLATDPTVVDGALRRLADNPWALRTRAYGLAMARDAAGFGFTREEFRSSFAAVDLTNLGAGLAANTTVLDGRRAIVNRIHVGGGSLAGGTAAGFSFRAEQWQLGGIAPLLAQGGTFPYTLRADDLVMSANPASVKATNWALDAGFTRDLAEGLRLGVMVDQLNRKRLWDVDMKPQFRAALQLDLGPSTLLTLESDLNRTARMPFPQKQRTAAASLRYQVSASVTFRVGGERREIGDASVTRVGGTLDLRMPSLLLSFGFQAGPDRPLKGLAAMVN</sequence>
<keyword evidence="3" id="KW-1185">Reference proteome</keyword>